<dbReference type="EMBL" id="AP022570">
    <property type="protein sequence ID" value="BBX51215.1"/>
    <property type="molecule type" value="Genomic_DNA"/>
</dbReference>
<feature type="transmembrane region" description="Helical" evidence="1">
    <location>
        <begin position="184"/>
        <end position="204"/>
    </location>
</feature>
<protein>
    <submittedName>
        <fullName evidence="4">GGDEF-domain containing protein</fullName>
    </submittedName>
</protein>
<dbReference type="SMART" id="SM00052">
    <property type="entry name" value="EAL"/>
    <property type="match status" value="1"/>
</dbReference>
<accession>A0A6N4V8K9</accession>
<dbReference type="Pfam" id="PF00990">
    <property type="entry name" value="GGDEF"/>
    <property type="match status" value="1"/>
</dbReference>
<feature type="domain" description="EAL" evidence="2">
    <location>
        <begin position="482"/>
        <end position="733"/>
    </location>
</feature>
<dbReference type="PANTHER" id="PTHR44757:SF2">
    <property type="entry name" value="BIOFILM ARCHITECTURE MAINTENANCE PROTEIN MBAA"/>
    <property type="match status" value="1"/>
</dbReference>
<dbReference type="InterPro" id="IPR035919">
    <property type="entry name" value="EAL_sf"/>
</dbReference>
<dbReference type="Pfam" id="PF00563">
    <property type="entry name" value="EAL"/>
    <property type="match status" value="1"/>
</dbReference>
<dbReference type="KEGG" id="mpof:MPOR_22410"/>
<feature type="transmembrane region" description="Helical" evidence="1">
    <location>
        <begin position="251"/>
        <end position="268"/>
    </location>
</feature>
<keyword evidence="5" id="KW-1185">Reference proteome</keyword>
<dbReference type="InterPro" id="IPR052155">
    <property type="entry name" value="Biofilm_reg_signaling"/>
</dbReference>
<feature type="domain" description="GGDEF" evidence="3">
    <location>
        <begin position="344"/>
        <end position="477"/>
    </location>
</feature>
<dbReference type="PANTHER" id="PTHR44757">
    <property type="entry name" value="DIGUANYLATE CYCLASE DGCP"/>
    <property type="match status" value="1"/>
</dbReference>
<evidence type="ECO:0000313" key="4">
    <source>
        <dbReference type="EMBL" id="BBX51215.1"/>
    </source>
</evidence>
<feature type="transmembrane region" description="Helical" evidence="1">
    <location>
        <begin position="72"/>
        <end position="97"/>
    </location>
</feature>
<dbReference type="SUPFAM" id="SSF141868">
    <property type="entry name" value="EAL domain-like"/>
    <property type="match status" value="1"/>
</dbReference>
<dbReference type="InterPro" id="IPR000160">
    <property type="entry name" value="GGDEF_dom"/>
</dbReference>
<dbReference type="Gene3D" id="3.30.70.270">
    <property type="match status" value="1"/>
</dbReference>
<dbReference type="NCBIfam" id="TIGR00254">
    <property type="entry name" value="GGDEF"/>
    <property type="match status" value="1"/>
</dbReference>
<feature type="transmembrane region" description="Helical" evidence="1">
    <location>
        <begin position="109"/>
        <end position="133"/>
    </location>
</feature>
<dbReference type="SUPFAM" id="SSF55073">
    <property type="entry name" value="Nucleotide cyclase"/>
    <property type="match status" value="1"/>
</dbReference>
<sequence length="748" mass="79361">MANVLVFGDSETGRWIAVGMRSAASAAAIGYGVIVARRVTGVNRWWRLLAVAAVASLWLGELEWLLDGGRSSWWAAVAYFAFLAFALAAVLAVAHGCGDVIRRWVRTDASTIVTTVLDGLVAAISFTVLVLLGNLGAQSSASLPRSGSPGIEAVYAILELAVVVIAAVIGMVYEPDRPCRSNYLLLGSGVVLIGSADRIVAYFADTDPSRGAISAGLGFVLGPLLIAYSLRDGQDERPGASELRPMDWAQLTLPYAGFLGVTVLLAAHLLTGHQLSPGEIAATVTMVIFVAVRQVLVTGAQRVLTRRLYEAQHTLAHQVLHDPLTGLPNRLFFAQRLDEAMRERRFVLIFVDLDDFKEVNDRFGHAAGDDLLCAVGERLARCVGHGDMLARIGGDEFAILIGGESESPDVVAERLRLALREPFPVHGSSVRVRASMGLVRPGLDGAPQTSDDLLRQADVSMYAGKRLGKDTAIVYQPSAGVHADFPTALRAASGGVPTGFSLAYQPIVSVPDQVVVAVEALARWTAPNGIHIPPQTFVAVAESAGLGAVLDALVLDLACREVQAAGLGADIHVNIGAARLGNIDFERRLRHTLDRYRVAPERLVVEITETVPIVDLPDAAAQIARLHAAGVRVALDDFGAGYNSLTYLHALPVHVVKLDRSLAVVADRARDLALYRSVIGLCADLGIDVVAEGIESTEQLATIATAGCRLAQGRLFGWPAPITQLAAQWQGPPTGSGADLPAISREGD</sequence>
<keyword evidence="1" id="KW-0472">Membrane</keyword>
<dbReference type="PROSITE" id="PS50883">
    <property type="entry name" value="EAL"/>
    <property type="match status" value="1"/>
</dbReference>
<evidence type="ECO:0000313" key="5">
    <source>
        <dbReference type="Proteomes" id="UP000466785"/>
    </source>
</evidence>
<dbReference type="Gene3D" id="3.20.20.450">
    <property type="entry name" value="EAL domain"/>
    <property type="match status" value="1"/>
</dbReference>
<feature type="transmembrane region" description="Helical" evidence="1">
    <location>
        <begin position="153"/>
        <end position="172"/>
    </location>
</feature>
<proteinExistence type="predicted"/>
<keyword evidence="1" id="KW-1133">Transmembrane helix</keyword>
<dbReference type="InterPro" id="IPR029787">
    <property type="entry name" value="Nucleotide_cyclase"/>
</dbReference>
<organism evidence="4 5">
    <name type="scientific">Mycolicibacterium poriferae</name>
    <dbReference type="NCBI Taxonomy" id="39694"/>
    <lineage>
        <taxon>Bacteria</taxon>
        <taxon>Bacillati</taxon>
        <taxon>Actinomycetota</taxon>
        <taxon>Actinomycetes</taxon>
        <taxon>Mycobacteriales</taxon>
        <taxon>Mycobacteriaceae</taxon>
        <taxon>Mycolicibacterium</taxon>
    </lineage>
</organism>
<dbReference type="CDD" id="cd01948">
    <property type="entry name" value="EAL"/>
    <property type="match status" value="1"/>
</dbReference>
<keyword evidence="1" id="KW-0812">Transmembrane</keyword>
<evidence type="ECO:0000259" key="3">
    <source>
        <dbReference type="PROSITE" id="PS50887"/>
    </source>
</evidence>
<feature type="transmembrane region" description="Helical" evidence="1">
    <location>
        <begin position="15"/>
        <end position="36"/>
    </location>
</feature>
<dbReference type="RefSeq" id="WP_308204765.1">
    <property type="nucleotide sequence ID" value="NZ_AP022570.1"/>
</dbReference>
<feature type="transmembrane region" description="Helical" evidence="1">
    <location>
        <begin position="48"/>
        <end position="66"/>
    </location>
</feature>
<dbReference type="CDD" id="cd01949">
    <property type="entry name" value="GGDEF"/>
    <property type="match status" value="1"/>
</dbReference>
<dbReference type="InterPro" id="IPR001633">
    <property type="entry name" value="EAL_dom"/>
</dbReference>
<dbReference type="InterPro" id="IPR043128">
    <property type="entry name" value="Rev_trsase/Diguanyl_cyclase"/>
</dbReference>
<dbReference type="SMART" id="SM00267">
    <property type="entry name" value="GGDEF"/>
    <property type="match status" value="1"/>
</dbReference>
<evidence type="ECO:0000259" key="2">
    <source>
        <dbReference type="PROSITE" id="PS50883"/>
    </source>
</evidence>
<dbReference type="AlphaFoldDB" id="A0A6N4V8K9"/>
<dbReference type="PROSITE" id="PS50887">
    <property type="entry name" value="GGDEF"/>
    <property type="match status" value="1"/>
</dbReference>
<gene>
    <name evidence="4" type="ORF">MPOR_22410</name>
</gene>
<dbReference type="Proteomes" id="UP000466785">
    <property type="component" value="Chromosome"/>
</dbReference>
<feature type="transmembrane region" description="Helical" evidence="1">
    <location>
        <begin position="280"/>
        <end position="300"/>
    </location>
</feature>
<name>A0A6N4V8K9_9MYCO</name>
<reference evidence="4 5" key="1">
    <citation type="journal article" date="2019" name="Emerg. Microbes Infect.">
        <title>Comprehensive subspecies identification of 175 nontuberculous mycobacteria species based on 7547 genomic profiles.</title>
        <authorList>
            <person name="Matsumoto Y."/>
            <person name="Kinjo T."/>
            <person name="Motooka D."/>
            <person name="Nabeya D."/>
            <person name="Jung N."/>
            <person name="Uechi K."/>
            <person name="Horii T."/>
            <person name="Iida T."/>
            <person name="Fujita J."/>
            <person name="Nakamura S."/>
        </authorList>
    </citation>
    <scope>NUCLEOTIDE SEQUENCE [LARGE SCALE GENOMIC DNA]</scope>
    <source>
        <strain evidence="4 5">JCM 12603</strain>
    </source>
</reference>
<feature type="transmembrane region" description="Helical" evidence="1">
    <location>
        <begin position="210"/>
        <end position="230"/>
    </location>
</feature>
<evidence type="ECO:0000256" key="1">
    <source>
        <dbReference type="SAM" id="Phobius"/>
    </source>
</evidence>